<dbReference type="InterPro" id="IPR005646">
    <property type="entry name" value="FapA"/>
</dbReference>
<sequence length="597" mass="65850">MSMDLEIKDNNMPKDVNNKDGSIGVVNGRIVVNNPEGHGEPAYIIPSSKLFVFVSGEKVQTKTDVFSYTDVTYEIPEKVALRNMKVLCKDNEMKAILSVSYEPGIRYKLKDQQFAKFTSFDIEKKEEILPPLYTREEIEKALVSAGISYGIDREVIEAAMTSYDFTEGLVAEGLDPVAPVPDKVDIKFKIKPPKFKEDLKGNVDYKSIGQIVSVEPGQLLAQIIEGNQGSDGVSVRGKIIKVPKPKPLKIVCGSGCEQFGNQIKSTLKGKPLYNGGKFSVSELHEVRSNVDLSTGNIKFSGHVVVYGHVLEGMEVEGTAGVEIYKSVANSVIKSNGNIEISGNSLLSNINAGGIENANSIIREKMKSISISLEELYGDCMQIEKQNTLGQPVRPGELIKILLERKFRNLTNKVSDFLRVYLAFDNCNKKLYINLKMRLLGGGPLTIEKYDVLQELIIALNDEIHRLVVDNSSKADIKLSYCQDSVINATGNVYINGRGQYQSNIMAGDSVYITGIRSVSRGGIIQAGNIIKCNFIGSDAGVKTELKVDKQGEIFANFAYHNTKFTVGTYQYTLEKPSKDIHVYLSSNGELMVDKFNA</sequence>
<dbReference type="EMBL" id="FRAD01000005">
    <property type="protein sequence ID" value="SHJ69024.1"/>
    <property type="molecule type" value="Genomic_DNA"/>
</dbReference>
<dbReference type="OrthoDB" id="1279at2"/>
<dbReference type="PANTHER" id="PTHR38032">
    <property type="entry name" value="POLYMERASE-RELATED"/>
    <property type="match status" value="1"/>
</dbReference>
<name>A0A1M6LCW0_9CLOT</name>
<reference evidence="2 3" key="1">
    <citation type="submission" date="2016-11" db="EMBL/GenBank/DDBJ databases">
        <authorList>
            <person name="Jaros S."/>
            <person name="Januszkiewicz K."/>
            <person name="Wedrychowicz H."/>
        </authorList>
    </citation>
    <scope>NUCLEOTIDE SEQUENCE [LARGE SCALE GENOMIC DNA]</scope>
    <source>
        <strain evidence="2 3">DSM 3090</strain>
    </source>
</reference>
<dbReference type="Proteomes" id="UP000183952">
    <property type="component" value="Unassembled WGS sequence"/>
</dbReference>
<gene>
    <name evidence="2" type="ORF">SAMN02745248_00713</name>
</gene>
<evidence type="ECO:0000313" key="2">
    <source>
        <dbReference type="EMBL" id="SHJ69024.1"/>
    </source>
</evidence>
<feature type="domain" description="Flagellar Assembly Protein A N-terminal region" evidence="1">
    <location>
        <begin position="89"/>
        <end position="274"/>
    </location>
</feature>
<keyword evidence="3" id="KW-1185">Reference proteome</keyword>
<dbReference type="InterPro" id="IPR046865">
    <property type="entry name" value="FapA_b_solenoid"/>
</dbReference>
<dbReference type="Pfam" id="PF03961">
    <property type="entry name" value="FapA"/>
    <property type="match status" value="1"/>
</dbReference>
<protein>
    <recommendedName>
        <fullName evidence="1">Flagellar Assembly Protein A N-terminal region domain-containing protein</fullName>
    </recommendedName>
</protein>
<evidence type="ECO:0000259" key="1">
    <source>
        <dbReference type="Pfam" id="PF20250"/>
    </source>
</evidence>
<dbReference type="InterPro" id="IPR046866">
    <property type="entry name" value="FapA_N"/>
</dbReference>
<dbReference type="Pfam" id="PF20250">
    <property type="entry name" value="FapA_N"/>
    <property type="match status" value="1"/>
</dbReference>
<dbReference type="AlphaFoldDB" id="A0A1M6LCW0"/>
<accession>A0A1M6LCW0</accession>
<organism evidence="2 3">
    <name type="scientific">Hathewaya proteolytica DSM 3090</name>
    <dbReference type="NCBI Taxonomy" id="1121331"/>
    <lineage>
        <taxon>Bacteria</taxon>
        <taxon>Bacillati</taxon>
        <taxon>Bacillota</taxon>
        <taxon>Clostridia</taxon>
        <taxon>Eubacteriales</taxon>
        <taxon>Clostridiaceae</taxon>
        <taxon>Hathewaya</taxon>
    </lineage>
</organism>
<dbReference type="RefSeq" id="WP_072902421.1">
    <property type="nucleotide sequence ID" value="NZ_FRAD01000005.1"/>
</dbReference>
<proteinExistence type="predicted"/>
<evidence type="ECO:0000313" key="3">
    <source>
        <dbReference type="Proteomes" id="UP000183952"/>
    </source>
</evidence>
<dbReference type="PANTHER" id="PTHR38032:SF1">
    <property type="entry name" value="RNA-BINDING PROTEIN KHPB N-TERMINAL DOMAIN-CONTAINING PROTEIN"/>
    <property type="match status" value="1"/>
</dbReference>
<dbReference type="STRING" id="1121331.SAMN02745248_00713"/>